<evidence type="ECO:0008006" key="3">
    <source>
        <dbReference type="Google" id="ProtNLM"/>
    </source>
</evidence>
<dbReference type="EMBL" id="CP000891">
    <property type="protein sequence ID" value="ABX48156.1"/>
    <property type="molecule type" value="Genomic_DNA"/>
</dbReference>
<accession>A9L3A7</accession>
<dbReference type="HOGENOM" id="CLU_707679_0_0_6"/>
<organism evidence="1 2">
    <name type="scientific">Shewanella baltica (strain OS195)</name>
    <dbReference type="NCBI Taxonomy" id="399599"/>
    <lineage>
        <taxon>Bacteria</taxon>
        <taxon>Pseudomonadati</taxon>
        <taxon>Pseudomonadota</taxon>
        <taxon>Gammaproteobacteria</taxon>
        <taxon>Alteromonadales</taxon>
        <taxon>Shewanellaceae</taxon>
        <taxon>Shewanella</taxon>
    </lineage>
</organism>
<evidence type="ECO:0000313" key="1">
    <source>
        <dbReference type="EMBL" id="ABX48156.1"/>
    </source>
</evidence>
<name>A9L3A7_SHEB9</name>
<dbReference type="Proteomes" id="UP000000770">
    <property type="component" value="Chromosome"/>
</dbReference>
<proteinExistence type="predicted"/>
<protein>
    <recommendedName>
        <fullName evidence="3">Exo-alpha-sialidase</fullName>
    </recommendedName>
</protein>
<evidence type="ECO:0000313" key="2">
    <source>
        <dbReference type="Proteomes" id="UP000000770"/>
    </source>
</evidence>
<reference evidence="1 2" key="1">
    <citation type="submission" date="2007-11" db="EMBL/GenBank/DDBJ databases">
        <title>Complete sequence of chromosome of Shewanella baltica OS195.</title>
        <authorList>
            <consortium name="US DOE Joint Genome Institute"/>
            <person name="Copeland A."/>
            <person name="Lucas S."/>
            <person name="Lapidus A."/>
            <person name="Barry K."/>
            <person name="Glavina del Rio T."/>
            <person name="Dalin E."/>
            <person name="Tice H."/>
            <person name="Pitluck S."/>
            <person name="Chain P."/>
            <person name="Malfatti S."/>
            <person name="Shin M."/>
            <person name="Vergez L."/>
            <person name="Schmutz J."/>
            <person name="Larimer F."/>
            <person name="Land M."/>
            <person name="Hauser L."/>
            <person name="Kyrpides N."/>
            <person name="Kim E."/>
            <person name="Brettar I."/>
            <person name="Rodrigues J."/>
            <person name="Konstantinidis K."/>
            <person name="Klappenbach J."/>
            <person name="Hofle M."/>
            <person name="Tiedje J."/>
            <person name="Richardson P."/>
        </authorList>
    </citation>
    <scope>NUCLEOTIDE SEQUENCE [LARGE SCALE GENOMIC DNA]</scope>
    <source>
        <strain evidence="1 2">OS195</strain>
    </source>
</reference>
<dbReference type="AlphaFoldDB" id="A9L3A7"/>
<gene>
    <name evidence="1" type="ordered locus">Sbal195_0980</name>
</gene>
<sequence length="390" mass="43560">MDGQIFCQGFGMCIDKTYQLKILKNVLYIVAILLSVNSYSSNLPLTNDDIYRVEHPEGMQIMSAIITPNESLTLIYEHFYSYDMKAGELRYSKLKLTPTSILSSKPMTLEFENNKQVNFRTGVSSIKINNVEWLYFVESEKTYHKPASLYRAQWGSNNKLVNRQLLSLPTAIAAGSAPKWYLLNNGKVALVYRSKPYSGCCQLLFSLSNDGINFDKPVEIGSGGAMPALAMFSSNELIYTFQTQFTSKADDSDEQGKSGMRTHFRLSTNNGDDWGKSIPITTRVEEVHDASPIQRKDGNVDVYYSSIDSKEHDSFTLWRRCVSSSGKLGNEELVVNRSVGNIAKVSPHRLSDGSLLLTFVEQGKVYSEGDHNLHAAKILSDAKCGFVVAL</sequence>
<dbReference type="KEGG" id="sbn:Sbal195_0980"/>